<gene>
    <name evidence="8" type="ORF">CUNI_LOCUS11715</name>
</gene>
<evidence type="ECO:0000256" key="1">
    <source>
        <dbReference type="ARBA" id="ARBA00004141"/>
    </source>
</evidence>
<feature type="region of interest" description="Disordered" evidence="5">
    <location>
        <begin position="284"/>
        <end position="305"/>
    </location>
</feature>
<dbReference type="GO" id="GO:0051146">
    <property type="term" value="P:striated muscle cell differentiation"/>
    <property type="evidence" value="ECO:0007669"/>
    <property type="project" value="TreeGrafter"/>
</dbReference>
<evidence type="ECO:0000256" key="5">
    <source>
        <dbReference type="SAM" id="MobiDB-lite"/>
    </source>
</evidence>
<organism evidence="8 9">
    <name type="scientific">Candidula unifasciata</name>
    <dbReference type="NCBI Taxonomy" id="100452"/>
    <lineage>
        <taxon>Eukaryota</taxon>
        <taxon>Metazoa</taxon>
        <taxon>Spiralia</taxon>
        <taxon>Lophotrochozoa</taxon>
        <taxon>Mollusca</taxon>
        <taxon>Gastropoda</taxon>
        <taxon>Heterobranchia</taxon>
        <taxon>Euthyneura</taxon>
        <taxon>Panpulmonata</taxon>
        <taxon>Eupulmonata</taxon>
        <taxon>Stylommatophora</taxon>
        <taxon>Helicina</taxon>
        <taxon>Helicoidea</taxon>
        <taxon>Geomitridae</taxon>
        <taxon>Candidula</taxon>
    </lineage>
</organism>
<dbReference type="PANTHER" id="PTHR12101:SF30">
    <property type="entry name" value="POPEYE DOMAIN-CONTAINING PROTEIN 3-LIKE PROTEIN"/>
    <property type="match status" value="1"/>
</dbReference>
<dbReference type="GO" id="GO:0042383">
    <property type="term" value="C:sarcolemma"/>
    <property type="evidence" value="ECO:0007669"/>
    <property type="project" value="TreeGrafter"/>
</dbReference>
<proteinExistence type="predicted"/>
<evidence type="ECO:0000256" key="2">
    <source>
        <dbReference type="ARBA" id="ARBA00022692"/>
    </source>
</evidence>
<dbReference type="InterPro" id="IPR006916">
    <property type="entry name" value="POPDC1-3"/>
</dbReference>
<keyword evidence="2 6" id="KW-0812">Transmembrane</keyword>
<dbReference type="Pfam" id="PF04831">
    <property type="entry name" value="POPDC1-3"/>
    <property type="match status" value="1"/>
</dbReference>
<evidence type="ECO:0000313" key="8">
    <source>
        <dbReference type="EMBL" id="CAG5126157.1"/>
    </source>
</evidence>
<dbReference type="GO" id="GO:0030552">
    <property type="term" value="F:cAMP binding"/>
    <property type="evidence" value="ECO:0007669"/>
    <property type="project" value="TreeGrafter"/>
</dbReference>
<dbReference type="InterPro" id="IPR055272">
    <property type="entry name" value="POPDC1-3_dom"/>
</dbReference>
<reference evidence="8" key="1">
    <citation type="submission" date="2021-04" db="EMBL/GenBank/DDBJ databases">
        <authorList>
            <consortium name="Molecular Ecology Group"/>
        </authorList>
    </citation>
    <scope>NUCLEOTIDE SEQUENCE</scope>
</reference>
<name>A0A8S3Z9B6_9EUPU</name>
<feature type="compositionally biased region" description="Basic and acidic residues" evidence="5">
    <location>
        <begin position="295"/>
        <end position="305"/>
    </location>
</feature>
<dbReference type="GO" id="GO:0007507">
    <property type="term" value="P:heart development"/>
    <property type="evidence" value="ECO:0007669"/>
    <property type="project" value="TreeGrafter"/>
</dbReference>
<feature type="transmembrane region" description="Helical" evidence="6">
    <location>
        <begin position="54"/>
        <end position="75"/>
    </location>
</feature>
<evidence type="ECO:0000259" key="7">
    <source>
        <dbReference type="Pfam" id="PF04831"/>
    </source>
</evidence>
<evidence type="ECO:0000256" key="3">
    <source>
        <dbReference type="ARBA" id="ARBA00022989"/>
    </source>
</evidence>
<keyword evidence="3 6" id="KW-1133">Transmembrane helix</keyword>
<protein>
    <recommendedName>
        <fullName evidence="7">POPDC1-3 domain-containing protein</fullName>
    </recommendedName>
</protein>
<dbReference type="OrthoDB" id="425611at2759"/>
<comment type="caution">
    <text evidence="8">The sequence shown here is derived from an EMBL/GenBank/DDBJ whole genome shotgun (WGS) entry which is preliminary data.</text>
</comment>
<feature type="non-terminal residue" evidence="8">
    <location>
        <position position="402"/>
    </location>
</feature>
<comment type="subcellular location">
    <subcellularLocation>
        <location evidence="1">Membrane</location>
        <topology evidence="1">Multi-pass membrane protein</topology>
    </subcellularLocation>
</comment>
<dbReference type="GO" id="GO:0042391">
    <property type="term" value="P:regulation of membrane potential"/>
    <property type="evidence" value="ECO:0007669"/>
    <property type="project" value="TreeGrafter"/>
</dbReference>
<keyword evidence="4 6" id="KW-0472">Membrane</keyword>
<feature type="domain" description="POPDC1-3" evidence="7">
    <location>
        <begin position="29"/>
        <end position="253"/>
    </location>
</feature>
<sequence>LEETSRYLQPVSMLMMGSTVGCTAWQPTNHVLYHLANGMLCVGLMVPDSNYGALFLHGLMFLGFLLMSIWSWVILCAPDFFSWNFAFLILNGIQTFSLLYRIRPVKFCAELEDVYVSLFMPLQVSRQLYKRLVGPEFCSLMTLHEGETYATQSVTRTDKLGLLITGVMHAYSNRCLLHSITEKQFIDSPEFESTCTGEEKFQVSIVATGMCRYMFWPRQSLEYLLIKEPYLAYVMKVIIGRDITNKLYAINEKVAGSRLDIRLPGLASHLRQRRDLRSALRGAMGSDMTPRRQIHRAEHENDLDKNSDAEESKLFFFPCVFSTLTVPERFMGHTKVLCQYQKGSGDIPKYSVSTRKIHGTYQSTQSVPERFRGDTKVLCQYQKGSREIPKCHYQKGSRKKAK</sequence>
<dbReference type="PANTHER" id="PTHR12101">
    <property type="entry name" value="POPEYE DOMAIN CONTAINING PROTEIN"/>
    <property type="match status" value="1"/>
</dbReference>
<keyword evidence="9" id="KW-1185">Reference proteome</keyword>
<dbReference type="EMBL" id="CAJHNH020002272">
    <property type="protein sequence ID" value="CAG5126157.1"/>
    <property type="molecule type" value="Genomic_DNA"/>
</dbReference>
<evidence type="ECO:0000313" key="9">
    <source>
        <dbReference type="Proteomes" id="UP000678393"/>
    </source>
</evidence>
<feature type="transmembrane region" description="Helical" evidence="6">
    <location>
        <begin position="81"/>
        <end position="100"/>
    </location>
</feature>
<dbReference type="Proteomes" id="UP000678393">
    <property type="component" value="Unassembled WGS sequence"/>
</dbReference>
<evidence type="ECO:0000256" key="4">
    <source>
        <dbReference type="ARBA" id="ARBA00023136"/>
    </source>
</evidence>
<evidence type="ECO:0000256" key="6">
    <source>
        <dbReference type="SAM" id="Phobius"/>
    </source>
</evidence>
<accession>A0A8S3Z9B6</accession>
<dbReference type="AlphaFoldDB" id="A0A8S3Z9B6"/>